<protein>
    <submittedName>
        <fullName evidence="2">Uncharacterized protein</fullName>
    </submittedName>
</protein>
<feature type="transmembrane region" description="Helical" evidence="1">
    <location>
        <begin position="14"/>
        <end position="33"/>
    </location>
</feature>
<reference evidence="2" key="1">
    <citation type="submission" date="2022-09" db="EMBL/GenBank/DDBJ databases">
        <title>Maribacter litopenaei sp. nov., isolated from the intestinal tract of the Pacific White Shrimp, Litopenaeus vannamei.</title>
        <authorList>
            <person name="Kim S.Y."/>
            <person name="Hwang C.Y."/>
        </authorList>
    </citation>
    <scope>NUCLEOTIDE SEQUENCE</scope>
    <source>
        <strain evidence="2">HL-LV01</strain>
    </source>
</reference>
<name>A0ABY5YBZ4_9FLAO</name>
<organism evidence="2 3">
    <name type="scientific">Maribacter litopenaei</name>
    <dbReference type="NCBI Taxonomy" id="2976127"/>
    <lineage>
        <taxon>Bacteria</taxon>
        <taxon>Pseudomonadati</taxon>
        <taxon>Bacteroidota</taxon>
        <taxon>Flavobacteriia</taxon>
        <taxon>Flavobacteriales</taxon>
        <taxon>Flavobacteriaceae</taxon>
        <taxon>Maribacter</taxon>
    </lineage>
</organism>
<keyword evidence="3" id="KW-1185">Reference proteome</keyword>
<keyword evidence="1" id="KW-1133">Transmembrane helix</keyword>
<evidence type="ECO:0000313" key="3">
    <source>
        <dbReference type="Proteomes" id="UP001059209"/>
    </source>
</evidence>
<keyword evidence="1" id="KW-0812">Transmembrane</keyword>
<dbReference type="RefSeq" id="WP_260575085.1">
    <property type="nucleotide sequence ID" value="NZ_CP104205.1"/>
</dbReference>
<evidence type="ECO:0000313" key="2">
    <source>
        <dbReference type="EMBL" id="UWX56449.1"/>
    </source>
</evidence>
<proteinExistence type="predicted"/>
<dbReference type="EMBL" id="CP104205">
    <property type="protein sequence ID" value="UWX56449.1"/>
    <property type="molecule type" value="Genomic_DNA"/>
</dbReference>
<evidence type="ECO:0000256" key="1">
    <source>
        <dbReference type="SAM" id="Phobius"/>
    </source>
</evidence>
<dbReference type="Proteomes" id="UP001059209">
    <property type="component" value="Chromosome"/>
</dbReference>
<accession>A0ABY5YBZ4</accession>
<keyword evidence="1" id="KW-0472">Membrane</keyword>
<sequence>MSEKAKVDKLTKGLYAGGMFSALALFGLSVFGYRQRIKKNRIAREKQEAIYQQEIEHKQKELTSRDPALGAKEYLYPGTHGKLGKY</sequence>
<gene>
    <name evidence="2" type="ORF">NYZ99_09805</name>
</gene>